<evidence type="ECO:0000313" key="2">
    <source>
        <dbReference type="EMBL" id="OWK39166.1"/>
    </source>
</evidence>
<dbReference type="EMBL" id="NIDE01000011">
    <property type="protein sequence ID" value="OWK39166.1"/>
    <property type="molecule type" value="Genomic_DNA"/>
</dbReference>
<feature type="domain" description="GAF" evidence="1">
    <location>
        <begin position="39"/>
        <end position="145"/>
    </location>
</feature>
<keyword evidence="3" id="KW-1185">Reference proteome</keyword>
<dbReference type="RefSeq" id="WP_088257123.1">
    <property type="nucleotide sequence ID" value="NZ_NIDE01000011.1"/>
</dbReference>
<dbReference type="Gene3D" id="3.30.450.40">
    <property type="match status" value="1"/>
</dbReference>
<protein>
    <submittedName>
        <fullName evidence="2">Free methionine-(R)-sulfoxide reductase, contains GAF domain</fullName>
    </submittedName>
</protein>
<comment type="caution">
    <text evidence="2">The sequence shown here is derived from an EMBL/GenBank/DDBJ whole genome shotgun (WGS) entry which is preliminary data.</text>
</comment>
<dbReference type="AlphaFoldDB" id="A0A225DNV9"/>
<sequence>MIEPAKAAAFLAEFDERTAGAGDPAALAMRLLADAFSHYNWIGIYWLDGDTLVLGPFVGAPTEHDRIPVGRGVCGTAVAEGKNQVVPDVRQLSNYLACSVQTRSEIVVLIRKDGWIIGQIDADGHATGAFDESDEALLTAVAERIVARV</sequence>
<reference evidence="3" key="1">
    <citation type="submission" date="2017-06" db="EMBL/GenBank/DDBJ databases">
        <title>Genome analysis of Fimbriiglobus ruber SP5, the first member of the order Planctomycetales with confirmed chitinolytic capability.</title>
        <authorList>
            <person name="Ravin N.V."/>
            <person name="Rakitin A.L."/>
            <person name="Ivanova A.A."/>
            <person name="Beletsky A.V."/>
            <person name="Kulichevskaya I.S."/>
            <person name="Mardanov A.V."/>
            <person name="Dedysh S.N."/>
        </authorList>
    </citation>
    <scope>NUCLEOTIDE SEQUENCE [LARGE SCALE GENOMIC DNA]</scope>
    <source>
        <strain evidence="3">SP5</strain>
    </source>
</reference>
<dbReference type="SUPFAM" id="SSF55781">
    <property type="entry name" value="GAF domain-like"/>
    <property type="match status" value="1"/>
</dbReference>
<dbReference type="Pfam" id="PF13185">
    <property type="entry name" value="GAF_2"/>
    <property type="match status" value="1"/>
</dbReference>
<dbReference type="InterPro" id="IPR029016">
    <property type="entry name" value="GAF-like_dom_sf"/>
</dbReference>
<evidence type="ECO:0000259" key="1">
    <source>
        <dbReference type="Pfam" id="PF13185"/>
    </source>
</evidence>
<organism evidence="2 3">
    <name type="scientific">Fimbriiglobus ruber</name>
    <dbReference type="NCBI Taxonomy" id="1908690"/>
    <lineage>
        <taxon>Bacteria</taxon>
        <taxon>Pseudomonadati</taxon>
        <taxon>Planctomycetota</taxon>
        <taxon>Planctomycetia</taxon>
        <taxon>Gemmatales</taxon>
        <taxon>Gemmataceae</taxon>
        <taxon>Fimbriiglobus</taxon>
    </lineage>
</organism>
<proteinExistence type="predicted"/>
<accession>A0A225DNV9</accession>
<dbReference type="Proteomes" id="UP000214646">
    <property type="component" value="Unassembled WGS sequence"/>
</dbReference>
<dbReference type="OrthoDB" id="9796252at2"/>
<evidence type="ECO:0000313" key="3">
    <source>
        <dbReference type="Proteomes" id="UP000214646"/>
    </source>
</evidence>
<gene>
    <name evidence="2" type="ORF">FRUB_06248</name>
</gene>
<name>A0A225DNV9_9BACT</name>
<dbReference type="InterPro" id="IPR003018">
    <property type="entry name" value="GAF"/>
</dbReference>